<evidence type="ECO:0000313" key="1">
    <source>
        <dbReference type="EMBL" id="KAK4421079.1"/>
    </source>
</evidence>
<reference evidence="1" key="2">
    <citation type="journal article" date="2024" name="Plant">
        <title>Genomic evolution and insights into agronomic trait innovations of Sesamum species.</title>
        <authorList>
            <person name="Miao H."/>
            <person name="Wang L."/>
            <person name="Qu L."/>
            <person name="Liu H."/>
            <person name="Sun Y."/>
            <person name="Le M."/>
            <person name="Wang Q."/>
            <person name="Wei S."/>
            <person name="Zheng Y."/>
            <person name="Lin W."/>
            <person name="Duan Y."/>
            <person name="Cao H."/>
            <person name="Xiong S."/>
            <person name="Wang X."/>
            <person name="Wei L."/>
            <person name="Li C."/>
            <person name="Ma Q."/>
            <person name="Ju M."/>
            <person name="Zhao R."/>
            <person name="Li G."/>
            <person name="Mu C."/>
            <person name="Tian Q."/>
            <person name="Mei H."/>
            <person name="Zhang T."/>
            <person name="Gao T."/>
            <person name="Zhang H."/>
        </authorList>
    </citation>
    <scope>NUCLEOTIDE SEQUENCE</scope>
    <source>
        <strain evidence="1">3651</strain>
    </source>
</reference>
<dbReference type="Proteomes" id="UP001293254">
    <property type="component" value="Unassembled WGS sequence"/>
</dbReference>
<sequence length="114" mass="13098">MTSNLEILRLLGETLAAAIRKRKHHSPLYKKFKLKRKAQTFREKPGPCTPLCHISTNHVPKLIYWLSGHLGLVDYMCCARGQEILFIRPAAPTYTDAQAEYKQDVNLHLLRSNL</sequence>
<name>A0AAE1Y0S7_9LAMI</name>
<accession>A0AAE1Y0S7</accession>
<organism evidence="1 2">
    <name type="scientific">Sesamum alatum</name>
    <dbReference type="NCBI Taxonomy" id="300844"/>
    <lineage>
        <taxon>Eukaryota</taxon>
        <taxon>Viridiplantae</taxon>
        <taxon>Streptophyta</taxon>
        <taxon>Embryophyta</taxon>
        <taxon>Tracheophyta</taxon>
        <taxon>Spermatophyta</taxon>
        <taxon>Magnoliopsida</taxon>
        <taxon>eudicotyledons</taxon>
        <taxon>Gunneridae</taxon>
        <taxon>Pentapetalae</taxon>
        <taxon>asterids</taxon>
        <taxon>lamiids</taxon>
        <taxon>Lamiales</taxon>
        <taxon>Pedaliaceae</taxon>
        <taxon>Sesamum</taxon>
    </lineage>
</organism>
<keyword evidence="2" id="KW-1185">Reference proteome</keyword>
<gene>
    <name evidence="1" type="ORF">Salat_2058400</name>
</gene>
<proteinExistence type="predicted"/>
<comment type="caution">
    <text evidence="1">The sequence shown here is derived from an EMBL/GenBank/DDBJ whole genome shotgun (WGS) entry which is preliminary data.</text>
</comment>
<evidence type="ECO:0000313" key="2">
    <source>
        <dbReference type="Proteomes" id="UP001293254"/>
    </source>
</evidence>
<reference evidence="1" key="1">
    <citation type="submission" date="2020-06" db="EMBL/GenBank/DDBJ databases">
        <authorList>
            <person name="Li T."/>
            <person name="Hu X."/>
            <person name="Zhang T."/>
            <person name="Song X."/>
            <person name="Zhang H."/>
            <person name="Dai N."/>
            <person name="Sheng W."/>
            <person name="Hou X."/>
            <person name="Wei L."/>
        </authorList>
    </citation>
    <scope>NUCLEOTIDE SEQUENCE</scope>
    <source>
        <strain evidence="1">3651</strain>
        <tissue evidence="1">Leaf</tissue>
    </source>
</reference>
<dbReference type="AlphaFoldDB" id="A0AAE1Y0S7"/>
<protein>
    <submittedName>
        <fullName evidence="1">Uncharacterized protein</fullName>
    </submittedName>
</protein>
<dbReference type="EMBL" id="JACGWO010000008">
    <property type="protein sequence ID" value="KAK4421079.1"/>
    <property type="molecule type" value="Genomic_DNA"/>
</dbReference>